<name>A0A9P5Q369_9AGAR</name>
<feature type="transmembrane region" description="Helical" evidence="13">
    <location>
        <begin position="408"/>
        <end position="427"/>
    </location>
</feature>
<comment type="caution">
    <text evidence="14">The sequence shown here is derived from an EMBL/GenBank/DDBJ whole genome shotgun (WGS) entry which is preliminary data.</text>
</comment>
<feature type="region of interest" description="Disordered" evidence="12">
    <location>
        <begin position="220"/>
        <end position="254"/>
    </location>
</feature>
<evidence type="ECO:0000256" key="13">
    <source>
        <dbReference type="SAM" id="Phobius"/>
    </source>
</evidence>
<feature type="region of interest" description="Disordered" evidence="12">
    <location>
        <begin position="272"/>
        <end position="295"/>
    </location>
</feature>
<keyword evidence="4 13" id="KW-0812">Transmembrane</keyword>
<dbReference type="GO" id="GO:0005789">
    <property type="term" value="C:endoplasmic reticulum membrane"/>
    <property type="evidence" value="ECO:0007669"/>
    <property type="project" value="UniProtKB-SubCell"/>
</dbReference>
<feature type="transmembrane region" description="Helical" evidence="13">
    <location>
        <begin position="70"/>
        <end position="89"/>
    </location>
</feature>
<evidence type="ECO:0000256" key="4">
    <source>
        <dbReference type="ARBA" id="ARBA00022692"/>
    </source>
</evidence>
<evidence type="ECO:0000256" key="5">
    <source>
        <dbReference type="ARBA" id="ARBA00022824"/>
    </source>
</evidence>
<keyword evidence="7 10" id="KW-0472">Membrane</keyword>
<dbReference type="Proteomes" id="UP000772434">
    <property type="component" value="Unassembled WGS sequence"/>
</dbReference>
<dbReference type="InterPro" id="IPR014371">
    <property type="entry name" value="Oat_ACAT_DAG_ARE"/>
</dbReference>
<dbReference type="GO" id="GO:0034737">
    <property type="term" value="F:ergosterol O-acyltransferase activity"/>
    <property type="evidence" value="ECO:0007669"/>
    <property type="project" value="TreeGrafter"/>
</dbReference>
<evidence type="ECO:0000256" key="9">
    <source>
        <dbReference type="ARBA" id="ARBA00023568"/>
    </source>
</evidence>
<comment type="function">
    <text evidence="9">Sterol O-acyltransferase that catalyzes the formation of stery esters.</text>
</comment>
<feature type="compositionally biased region" description="Polar residues" evidence="12">
    <location>
        <begin position="226"/>
        <end position="238"/>
    </location>
</feature>
<evidence type="ECO:0000256" key="1">
    <source>
        <dbReference type="ARBA" id="ARBA00004477"/>
    </source>
</evidence>
<evidence type="ECO:0000256" key="11">
    <source>
        <dbReference type="PIRSR" id="PIRSR000439-1"/>
    </source>
</evidence>
<keyword evidence="8 10" id="KW-0012">Acyltransferase</keyword>
<evidence type="ECO:0000313" key="15">
    <source>
        <dbReference type="Proteomes" id="UP000772434"/>
    </source>
</evidence>
<feature type="transmembrane region" description="Helical" evidence="13">
    <location>
        <begin position="140"/>
        <end position="162"/>
    </location>
</feature>
<evidence type="ECO:0000256" key="10">
    <source>
        <dbReference type="PIRNR" id="PIRNR000439"/>
    </source>
</evidence>
<feature type="transmembrane region" description="Helical" evidence="13">
    <location>
        <begin position="520"/>
        <end position="539"/>
    </location>
</feature>
<keyword evidence="3 10" id="KW-0808">Transferase</keyword>
<organism evidence="14 15">
    <name type="scientific">Rhodocollybia butyracea</name>
    <dbReference type="NCBI Taxonomy" id="206335"/>
    <lineage>
        <taxon>Eukaryota</taxon>
        <taxon>Fungi</taxon>
        <taxon>Dikarya</taxon>
        <taxon>Basidiomycota</taxon>
        <taxon>Agaricomycotina</taxon>
        <taxon>Agaricomycetes</taxon>
        <taxon>Agaricomycetidae</taxon>
        <taxon>Agaricales</taxon>
        <taxon>Marasmiineae</taxon>
        <taxon>Omphalotaceae</taxon>
        <taxon>Rhodocollybia</taxon>
    </lineage>
</organism>
<comment type="subcellular location">
    <subcellularLocation>
        <location evidence="1 10">Endoplasmic reticulum membrane</location>
        <topology evidence="1 10">Multi-pass membrane protein</topology>
    </subcellularLocation>
</comment>
<feature type="transmembrane region" description="Helical" evidence="13">
    <location>
        <begin position="168"/>
        <end position="185"/>
    </location>
</feature>
<evidence type="ECO:0000256" key="6">
    <source>
        <dbReference type="ARBA" id="ARBA00022989"/>
    </source>
</evidence>
<evidence type="ECO:0000313" key="14">
    <source>
        <dbReference type="EMBL" id="KAF9073295.1"/>
    </source>
</evidence>
<dbReference type="AlphaFoldDB" id="A0A9P5Q369"/>
<dbReference type="PIRSF" id="PIRSF000439">
    <property type="entry name" value="Oat_ACAT_DAG_ARE"/>
    <property type="match status" value="1"/>
</dbReference>
<feature type="transmembrane region" description="Helical" evidence="13">
    <location>
        <begin position="109"/>
        <end position="133"/>
    </location>
</feature>
<dbReference type="PANTHER" id="PTHR10408:SF9">
    <property type="entry name" value="STEROL O-ACYLTRANSFERASE 2-RELATED"/>
    <property type="match status" value="1"/>
</dbReference>
<dbReference type="PANTHER" id="PTHR10408">
    <property type="entry name" value="STEROL O-ACYLTRANSFERASE"/>
    <property type="match status" value="1"/>
</dbReference>
<dbReference type="EMBL" id="JADNRY010000019">
    <property type="protein sequence ID" value="KAF9073295.1"/>
    <property type="molecule type" value="Genomic_DNA"/>
</dbReference>
<evidence type="ECO:0000256" key="2">
    <source>
        <dbReference type="ARBA" id="ARBA00009010"/>
    </source>
</evidence>
<dbReference type="GO" id="GO:0008204">
    <property type="term" value="P:ergosterol metabolic process"/>
    <property type="evidence" value="ECO:0007669"/>
    <property type="project" value="TreeGrafter"/>
</dbReference>
<keyword evidence="6 13" id="KW-1133">Transmembrane helix</keyword>
<evidence type="ECO:0000256" key="8">
    <source>
        <dbReference type="ARBA" id="ARBA00023315"/>
    </source>
</evidence>
<feature type="transmembrane region" description="Helical" evidence="13">
    <location>
        <begin position="489"/>
        <end position="508"/>
    </location>
</feature>
<accession>A0A9P5Q369</accession>
<sequence length="540" mass="60453">MPIDGPALAAPQAQRTISGGYPTSDGTLYVSKPFKSKGSKKLRALVTFAPRQSAFDINNESSIANEFRGFFSLFWISIFIFTVRTYIRSIETNGHALNLAFATMFSKHAITLALSDGVLVGSTAVCVVFAKAIAKGWIRYYWTGLIIQHVFQTTVLVVAVGWTFNRQWPWVQSGFFTLHTLVMIMKMHSYMSVNGATRAAAESDGGGWENAVRVAKESRAEIDASSMLTDSSATTPQREPSPSPGTPPIPEGAQASFVDPETAKALKRRLRSINTNGNTNLNTNLNTNNPNPNTNNVNITVSEVHTDKKTDEETTFISPTAPHPLVDHPNEKIADLAKEYTELQGELVSTGRCMNFALYMVIPTLYPPIYVFEKTVATFGTFVLLYTVTETFILPLTPTSDQSFFRSLLDLALPFMMAYLLLFYIIFECICNAFAELSCFADRQFYEDWWNSTSQAEFSRKWNKPVHMFLLRHVYASTMTSYKLSRQSAMFVTFLLSACVHELVMVVVTKKFRNKILGNMFFWLGLYAGFPLLCVAYVAY</sequence>
<protein>
    <recommendedName>
        <fullName evidence="10">O-acyltransferase</fullName>
    </recommendedName>
</protein>
<evidence type="ECO:0000256" key="3">
    <source>
        <dbReference type="ARBA" id="ARBA00022679"/>
    </source>
</evidence>
<gene>
    <name evidence="14" type="ORF">BDP27DRAFT_1319184</name>
</gene>
<dbReference type="Pfam" id="PF03062">
    <property type="entry name" value="MBOAT"/>
    <property type="match status" value="1"/>
</dbReference>
<feature type="transmembrane region" description="Helical" evidence="13">
    <location>
        <begin position="376"/>
        <end position="396"/>
    </location>
</feature>
<proteinExistence type="inferred from homology"/>
<evidence type="ECO:0000256" key="12">
    <source>
        <dbReference type="SAM" id="MobiDB-lite"/>
    </source>
</evidence>
<feature type="active site" evidence="11">
    <location>
        <position position="501"/>
    </location>
</feature>
<feature type="compositionally biased region" description="Low complexity" evidence="12">
    <location>
        <begin position="273"/>
        <end position="295"/>
    </location>
</feature>
<comment type="similarity">
    <text evidence="2 10">Belongs to the membrane-bound acyltransferase family. Sterol o-acyltransferase subfamily.</text>
</comment>
<keyword evidence="15" id="KW-1185">Reference proteome</keyword>
<feature type="compositionally biased region" description="Pro residues" evidence="12">
    <location>
        <begin position="239"/>
        <end position="250"/>
    </location>
</feature>
<dbReference type="OrthoDB" id="10039049at2759"/>
<dbReference type="InterPro" id="IPR004299">
    <property type="entry name" value="MBOAT_fam"/>
</dbReference>
<keyword evidence="5 10" id="KW-0256">Endoplasmic reticulum</keyword>
<evidence type="ECO:0000256" key="7">
    <source>
        <dbReference type="ARBA" id="ARBA00023136"/>
    </source>
</evidence>
<reference evidence="14" key="1">
    <citation type="submission" date="2020-11" db="EMBL/GenBank/DDBJ databases">
        <authorList>
            <consortium name="DOE Joint Genome Institute"/>
            <person name="Ahrendt S."/>
            <person name="Riley R."/>
            <person name="Andreopoulos W."/>
            <person name="Labutti K."/>
            <person name="Pangilinan J."/>
            <person name="Ruiz-Duenas F.J."/>
            <person name="Barrasa J.M."/>
            <person name="Sanchez-Garcia M."/>
            <person name="Camarero S."/>
            <person name="Miyauchi S."/>
            <person name="Serrano A."/>
            <person name="Linde D."/>
            <person name="Babiker R."/>
            <person name="Drula E."/>
            <person name="Ayuso-Fernandez I."/>
            <person name="Pacheco R."/>
            <person name="Padilla G."/>
            <person name="Ferreira P."/>
            <person name="Barriuso J."/>
            <person name="Kellner H."/>
            <person name="Castanera R."/>
            <person name="Alfaro M."/>
            <person name="Ramirez L."/>
            <person name="Pisabarro A.G."/>
            <person name="Kuo A."/>
            <person name="Tritt A."/>
            <person name="Lipzen A."/>
            <person name="He G."/>
            <person name="Yan M."/>
            <person name="Ng V."/>
            <person name="Cullen D."/>
            <person name="Martin F."/>
            <person name="Rosso M.-N."/>
            <person name="Henrissat B."/>
            <person name="Hibbett D."/>
            <person name="Martinez A.T."/>
            <person name="Grigoriev I.V."/>
        </authorList>
    </citation>
    <scope>NUCLEOTIDE SEQUENCE</scope>
    <source>
        <strain evidence="14">AH 40177</strain>
    </source>
</reference>